<organism evidence="1 2">
    <name type="scientific">Candidatus Neomicrothrix subdominans</name>
    <dbReference type="NCBI Taxonomy" id="2954438"/>
    <lineage>
        <taxon>Bacteria</taxon>
        <taxon>Bacillati</taxon>
        <taxon>Actinomycetota</taxon>
        <taxon>Acidimicrobiia</taxon>
        <taxon>Acidimicrobiales</taxon>
        <taxon>Microthrixaceae</taxon>
        <taxon>Candidatus Neomicrothrix</taxon>
    </lineage>
</organism>
<accession>A0A936ND19</accession>
<comment type="caution">
    <text evidence="1">The sequence shown here is derived from an EMBL/GenBank/DDBJ whole genome shotgun (WGS) entry which is preliminary data.</text>
</comment>
<reference evidence="1 2" key="1">
    <citation type="submission" date="2020-10" db="EMBL/GenBank/DDBJ databases">
        <title>Connecting structure to function with the recovery of over 1000 high-quality activated sludge metagenome-assembled genomes encoding full-length rRNA genes using long-read sequencing.</title>
        <authorList>
            <person name="Singleton C.M."/>
            <person name="Petriglieri F."/>
            <person name="Kristensen J.M."/>
            <person name="Kirkegaard R.H."/>
            <person name="Michaelsen T.Y."/>
            <person name="Andersen M.H."/>
            <person name="Karst S.M."/>
            <person name="Dueholm M.S."/>
            <person name="Nielsen P.H."/>
            <person name="Albertsen M."/>
        </authorList>
    </citation>
    <scope>NUCLEOTIDE SEQUENCE [LARGE SCALE GENOMIC DNA]</scope>
    <source>
        <strain evidence="1">Lyne_18-Q3-R50-59_MAXAC.006</strain>
    </source>
</reference>
<proteinExistence type="predicted"/>
<dbReference type="AlphaFoldDB" id="A0A936ND19"/>
<name>A0A936ND19_9ACTN</name>
<evidence type="ECO:0000313" key="1">
    <source>
        <dbReference type="EMBL" id="MBK9297188.1"/>
    </source>
</evidence>
<gene>
    <name evidence="1" type="ORF">IPN02_10235</name>
</gene>
<dbReference type="EMBL" id="JADJZA010000007">
    <property type="protein sequence ID" value="MBK9297188.1"/>
    <property type="molecule type" value="Genomic_DNA"/>
</dbReference>
<protein>
    <submittedName>
        <fullName evidence="1">Uncharacterized protein</fullName>
    </submittedName>
</protein>
<sequence length="124" mass="13333">MCPTSCSLFTPEDFQALTGEKAGEPEVDEAMGALRGTCTTSAETGLPLVLIAAYNEPDRHSTLDMVDAEPVDDLATEAYWNDTLGLVIPQEGKDWYLQVAVKGEDDDRAASVQVAEIALDRLNG</sequence>
<evidence type="ECO:0000313" key="2">
    <source>
        <dbReference type="Proteomes" id="UP000727993"/>
    </source>
</evidence>
<dbReference type="Proteomes" id="UP000727993">
    <property type="component" value="Unassembled WGS sequence"/>
</dbReference>